<dbReference type="OrthoDB" id="554695at2"/>
<name>A0A8B6X338_9BURK</name>
<protein>
    <recommendedName>
        <fullName evidence="8">Probable membrane transporter protein</fullName>
    </recommendedName>
</protein>
<dbReference type="RefSeq" id="WP_028311045.1">
    <property type="nucleotide sequence ID" value="NZ_AXWS01000008.1"/>
</dbReference>
<feature type="transmembrane region" description="Helical" evidence="8">
    <location>
        <begin position="43"/>
        <end position="64"/>
    </location>
</feature>
<dbReference type="PANTHER" id="PTHR30269">
    <property type="entry name" value="TRANSMEMBRANE PROTEIN YFCA"/>
    <property type="match status" value="1"/>
</dbReference>
<dbReference type="GO" id="GO:0005886">
    <property type="term" value="C:plasma membrane"/>
    <property type="evidence" value="ECO:0007669"/>
    <property type="project" value="UniProtKB-SubCell"/>
</dbReference>
<dbReference type="InterPro" id="IPR002781">
    <property type="entry name" value="TM_pro_TauE-like"/>
</dbReference>
<comment type="similarity">
    <text evidence="2 8">Belongs to the 4-toluene sulfonate uptake permease (TSUP) (TC 2.A.102) family.</text>
</comment>
<evidence type="ECO:0000256" key="1">
    <source>
        <dbReference type="ARBA" id="ARBA00004651"/>
    </source>
</evidence>
<evidence type="ECO:0000256" key="2">
    <source>
        <dbReference type="ARBA" id="ARBA00009142"/>
    </source>
</evidence>
<evidence type="ECO:0000256" key="6">
    <source>
        <dbReference type="ARBA" id="ARBA00022989"/>
    </source>
</evidence>
<reference evidence="10" key="1">
    <citation type="journal article" date="2012" name="Biochim. Biophys. Acta">
        <title>Bioinformatic characterization of the 4-Toluene Sulfonate Uptake Permease (TSUP) family of transmembrane proteins.</title>
        <authorList>
            <person name="Shlykov M.A."/>
            <person name="Zheng W.H."/>
            <person name="Chen J.S."/>
            <person name="Saier M.H. Jr."/>
        </authorList>
    </citation>
    <scope>NUCLEOTIDE SEQUENCE</scope>
</reference>
<evidence type="ECO:0000313" key="9">
    <source>
        <dbReference type="Proteomes" id="UP000675920"/>
    </source>
</evidence>
<evidence type="ECO:0000256" key="3">
    <source>
        <dbReference type="ARBA" id="ARBA00022448"/>
    </source>
</evidence>
<keyword evidence="9" id="KW-1185">Reference proteome</keyword>
<keyword evidence="6 8" id="KW-1133">Transmembrane helix</keyword>
<feature type="transmembrane region" description="Helical" evidence="8">
    <location>
        <begin position="188"/>
        <end position="209"/>
    </location>
</feature>
<proteinExistence type="inferred from homology"/>
<dbReference type="AlphaFoldDB" id="A0A8B6X338"/>
<feature type="transmembrane region" description="Helical" evidence="8">
    <location>
        <begin position="230"/>
        <end position="248"/>
    </location>
</feature>
<evidence type="ECO:0000256" key="5">
    <source>
        <dbReference type="ARBA" id="ARBA00022692"/>
    </source>
</evidence>
<keyword evidence="4 8" id="KW-1003">Cell membrane</keyword>
<evidence type="ECO:0000256" key="8">
    <source>
        <dbReference type="RuleBase" id="RU363041"/>
    </source>
</evidence>
<keyword evidence="7 8" id="KW-0472">Membrane</keyword>
<evidence type="ECO:0000256" key="4">
    <source>
        <dbReference type="ARBA" id="ARBA00022475"/>
    </source>
</evidence>
<sequence>MEVLPWLCAAAFAAGLIDAAVGGGGLVQVPALFGLMPDRVPATLLGTNKLAAACGTGFAVRSYVRRVTLPWRLVMIAAAAAFIGAFAGASVVSRVPSHWMRPVVLVLMIVMAIYTLAKKDFGRDHAPSRIGPRQLAAAAGLGAAIGFYDGVFGPGTGSFLIFLFVRVFAFDFLHASASAKVVNLGTNLASLLFFIPTGHVMWAAALPMAACNMAGALAGTRIAVRRGTGFVRGLFIVLVTCLAAKLGLDVWRSLVGQS</sequence>
<dbReference type="Pfam" id="PF01925">
    <property type="entry name" value="TauE"/>
    <property type="match status" value="1"/>
</dbReference>
<feature type="transmembrane region" description="Helical" evidence="8">
    <location>
        <begin position="138"/>
        <end position="168"/>
    </location>
</feature>
<organism evidence="9 10">
    <name type="scientific">Derxia gummosa DSM 723</name>
    <dbReference type="NCBI Taxonomy" id="1121388"/>
    <lineage>
        <taxon>Bacteria</taxon>
        <taxon>Pseudomonadati</taxon>
        <taxon>Pseudomonadota</taxon>
        <taxon>Betaproteobacteria</taxon>
        <taxon>Burkholderiales</taxon>
        <taxon>Alcaligenaceae</taxon>
        <taxon>Derxia</taxon>
    </lineage>
</organism>
<dbReference type="Proteomes" id="UP000675920">
    <property type="component" value="Unplaced"/>
</dbReference>
<dbReference type="InterPro" id="IPR052017">
    <property type="entry name" value="TSUP"/>
</dbReference>
<evidence type="ECO:0000256" key="7">
    <source>
        <dbReference type="ARBA" id="ARBA00023136"/>
    </source>
</evidence>
<feature type="transmembrane region" description="Helical" evidence="8">
    <location>
        <begin position="99"/>
        <end position="117"/>
    </location>
</feature>
<keyword evidence="5 8" id="KW-0812">Transmembrane</keyword>
<dbReference type="PANTHER" id="PTHR30269:SF0">
    <property type="entry name" value="MEMBRANE TRANSPORTER PROTEIN YFCA-RELATED"/>
    <property type="match status" value="1"/>
</dbReference>
<feature type="transmembrane region" description="Helical" evidence="8">
    <location>
        <begin position="71"/>
        <end position="93"/>
    </location>
</feature>
<evidence type="ECO:0000313" key="10">
    <source>
        <dbReference type="RefSeq" id="WP_028311045.1"/>
    </source>
</evidence>
<reference evidence="10" key="2">
    <citation type="submission" date="2025-08" db="UniProtKB">
        <authorList>
            <consortium name="RefSeq"/>
        </authorList>
    </citation>
    <scope>IDENTIFICATION</scope>
</reference>
<comment type="subcellular location">
    <subcellularLocation>
        <location evidence="1 8">Cell membrane</location>
        <topology evidence="1 8">Multi-pass membrane protein</topology>
    </subcellularLocation>
</comment>
<accession>A0A8B6X338</accession>
<keyword evidence="3" id="KW-0813">Transport</keyword>